<sequence length="116" mass="13087">MFSFATLATIPNLLPSPHDSFFIDFSFYYHHHHTRYLISSASRAKTSNLASLCHQQAHLLPLFRTNRIPPISNGSMEQQWPLGIENGIGKAKEGIGSKGFMKMSQEEENRAPCDHT</sequence>
<keyword evidence="2" id="KW-1185">Reference proteome</keyword>
<organism evidence="1 2">
    <name type="scientific">Stylosanthes scabra</name>
    <dbReference type="NCBI Taxonomy" id="79078"/>
    <lineage>
        <taxon>Eukaryota</taxon>
        <taxon>Viridiplantae</taxon>
        <taxon>Streptophyta</taxon>
        <taxon>Embryophyta</taxon>
        <taxon>Tracheophyta</taxon>
        <taxon>Spermatophyta</taxon>
        <taxon>Magnoliopsida</taxon>
        <taxon>eudicotyledons</taxon>
        <taxon>Gunneridae</taxon>
        <taxon>Pentapetalae</taxon>
        <taxon>rosids</taxon>
        <taxon>fabids</taxon>
        <taxon>Fabales</taxon>
        <taxon>Fabaceae</taxon>
        <taxon>Papilionoideae</taxon>
        <taxon>50 kb inversion clade</taxon>
        <taxon>dalbergioids sensu lato</taxon>
        <taxon>Dalbergieae</taxon>
        <taxon>Pterocarpus clade</taxon>
        <taxon>Stylosanthes</taxon>
    </lineage>
</organism>
<accession>A0ABU6UR87</accession>
<comment type="caution">
    <text evidence="1">The sequence shown here is derived from an EMBL/GenBank/DDBJ whole genome shotgun (WGS) entry which is preliminary data.</text>
</comment>
<protein>
    <submittedName>
        <fullName evidence="1">Uncharacterized protein</fullName>
    </submittedName>
</protein>
<name>A0ABU6UR87_9FABA</name>
<evidence type="ECO:0000313" key="2">
    <source>
        <dbReference type="Proteomes" id="UP001341840"/>
    </source>
</evidence>
<evidence type="ECO:0000313" key="1">
    <source>
        <dbReference type="EMBL" id="MED6162548.1"/>
    </source>
</evidence>
<gene>
    <name evidence="1" type="ORF">PIB30_071502</name>
</gene>
<dbReference type="Proteomes" id="UP001341840">
    <property type="component" value="Unassembled WGS sequence"/>
</dbReference>
<reference evidence="1 2" key="1">
    <citation type="journal article" date="2023" name="Plants (Basel)">
        <title>Bridging the Gap: Combining Genomics and Transcriptomics Approaches to Understand Stylosanthes scabra, an Orphan Legume from the Brazilian Caatinga.</title>
        <authorList>
            <person name="Ferreira-Neto J.R.C."/>
            <person name="da Silva M.D."/>
            <person name="Binneck E."/>
            <person name="de Melo N.F."/>
            <person name="da Silva R.H."/>
            <person name="de Melo A.L.T.M."/>
            <person name="Pandolfi V."/>
            <person name="Bustamante F.O."/>
            <person name="Brasileiro-Vidal A.C."/>
            <person name="Benko-Iseppon A.M."/>
        </authorList>
    </citation>
    <scope>NUCLEOTIDE SEQUENCE [LARGE SCALE GENOMIC DNA]</scope>
    <source>
        <tissue evidence="1">Leaves</tissue>
    </source>
</reference>
<dbReference type="EMBL" id="JASCZI010121656">
    <property type="protein sequence ID" value="MED6162548.1"/>
    <property type="molecule type" value="Genomic_DNA"/>
</dbReference>
<proteinExistence type="predicted"/>